<feature type="compositionally biased region" description="Polar residues" evidence="1">
    <location>
        <begin position="82"/>
        <end position="92"/>
    </location>
</feature>
<dbReference type="AlphaFoldDB" id="S9PT10"/>
<accession>S9PT10</accession>
<gene>
    <name evidence="2" type="ORF">SOCG_00062</name>
</gene>
<dbReference type="Pfam" id="PF08432">
    <property type="entry name" value="Vfa1"/>
    <property type="match status" value="1"/>
</dbReference>
<proteinExistence type="predicted"/>
<dbReference type="OrthoDB" id="2158714at2759"/>
<evidence type="ECO:0000313" key="3">
    <source>
        <dbReference type="Proteomes" id="UP000016088"/>
    </source>
</evidence>
<feature type="compositionally biased region" description="Polar residues" evidence="1">
    <location>
        <begin position="64"/>
        <end position="73"/>
    </location>
</feature>
<dbReference type="HOGENOM" id="CLU_088285_2_0_1"/>
<dbReference type="GO" id="GO:0005768">
    <property type="term" value="C:endosome"/>
    <property type="evidence" value="ECO:0007669"/>
    <property type="project" value="TreeGrafter"/>
</dbReference>
<dbReference type="PANTHER" id="PTHR28218:SF1">
    <property type="entry name" value="VPS4-ASSOCIATED PROTEIN 1"/>
    <property type="match status" value="1"/>
</dbReference>
<dbReference type="InterPro" id="IPR013640">
    <property type="entry name" value="Vfa1"/>
</dbReference>
<evidence type="ECO:0000256" key="1">
    <source>
        <dbReference type="SAM" id="MobiDB-lite"/>
    </source>
</evidence>
<evidence type="ECO:0000313" key="2">
    <source>
        <dbReference type="EMBL" id="EPX72296.1"/>
    </source>
</evidence>
<feature type="compositionally biased region" description="Basic and acidic residues" evidence="1">
    <location>
        <begin position="93"/>
        <end position="105"/>
    </location>
</feature>
<organism evidence="2 3">
    <name type="scientific">Schizosaccharomyces octosporus (strain yFS286)</name>
    <name type="common">Fission yeast</name>
    <name type="synonym">Octosporomyces octosporus</name>
    <dbReference type="NCBI Taxonomy" id="483514"/>
    <lineage>
        <taxon>Eukaryota</taxon>
        <taxon>Fungi</taxon>
        <taxon>Dikarya</taxon>
        <taxon>Ascomycota</taxon>
        <taxon>Taphrinomycotina</taxon>
        <taxon>Schizosaccharomycetes</taxon>
        <taxon>Schizosaccharomycetales</taxon>
        <taxon>Schizosaccharomycetaceae</taxon>
        <taxon>Schizosaccharomyces</taxon>
    </lineage>
</organism>
<dbReference type="eggNOG" id="ENOG502S7NV">
    <property type="taxonomic scope" value="Eukaryota"/>
</dbReference>
<keyword evidence="3" id="KW-1185">Reference proteome</keyword>
<dbReference type="VEuPathDB" id="FungiDB:SOCG_00062"/>
<dbReference type="GeneID" id="25029046"/>
<sequence>MENNYILRQVSESDRKPCFICYKLTKWVLITKSKFDFFYTCFNHLGDRGFATLTYDPHDKSVSRRTTGESSASAKKDHDSNEVSSTDDPTIDQTDKSQEKEHESSESNSNSNMSTKEQVIDSKETGSSPSTSSSVSPDTVMSGRHYMLHRDIFEMRLQFHKNLAAQRKTRLLLNSGKGLPSPPSKPLP</sequence>
<dbReference type="OMA" id="FYVCPAH"/>
<feature type="compositionally biased region" description="Low complexity" evidence="1">
    <location>
        <begin position="106"/>
        <end position="117"/>
    </location>
</feature>
<reference evidence="2 3" key="1">
    <citation type="journal article" date="2011" name="Science">
        <title>Comparative functional genomics of the fission yeasts.</title>
        <authorList>
            <person name="Rhind N."/>
            <person name="Chen Z."/>
            <person name="Yassour M."/>
            <person name="Thompson D.A."/>
            <person name="Haas B.J."/>
            <person name="Habib N."/>
            <person name="Wapinski I."/>
            <person name="Roy S."/>
            <person name="Lin M.F."/>
            <person name="Heiman D.I."/>
            <person name="Young S.K."/>
            <person name="Furuya K."/>
            <person name="Guo Y."/>
            <person name="Pidoux A."/>
            <person name="Chen H.M."/>
            <person name="Robbertse B."/>
            <person name="Goldberg J.M."/>
            <person name="Aoki K."/>
            <person name="Bayne E.H."/>
            <person name="Berlin A.M."/>
            <person name="Desjardins C.A."/>
            <person name="Dobbs E."/>
            <person name="Dukaj L."/>
            <person name="Fan L."/>
            <person name="FitzGerald M.G."/>
            <person name="French C."/>
            <person name="Gujja S."/>
            <person name="Hansen K."/>
            <person name="Keifenheim D."/>
            <person name="Levin J.Z."/>
            <person name="Mosher R.A."/>
            <person name="Mueller C.A."/>
            <person name="Pfiffner J."/>
            <person name="Priest M."/>
            <person name="Russ C."/>
            <person name="Smialowska A."/>
            <person name="Swoboda P."/>
            <person name="Sykes S.M."/>
            <person name="Vaughn M."/>
            <person name="Vengrova S."/>
            <person name="Yoder R."/>
            <person name="Zeng Q."/>
            <person name="Allshire R."/>
            <person name="Baulcombe D."/>
            <person name="Birren B.W."/>
            <person name="Brown W."/>
            <person name="Ekwall K."/>
            <person name="Kellis M."/>
            <person name="Leatherwood J."/>
            <person name="Levin H."/>
            <person name="Margalit H."/>
            <person name="Martienssen R."/>
            <person name="Nieduszynski C.A."/>
            <person name="Spatafora J.W."/>
            <person name="Friedman N."/>
            <person name="Dalgaard J.Z."/>
            <person name="Baumann P."/>
            <person name="Niki H."/>
            <person name="Regev A."/>
            <person name="Nusbaum C."/>
        </authorList>
    </citation>
    <scope>NUCLEOTIDE SEQUENCE [LARGE SCALE GENOMIC DNA]</scope>
    <source>
        <strain evidence="3">yFS286</strain>
    </source>
</reference>
<dbReference type="RefSeq" id="XP_013017936.1">
    <property type="nucleotide sequence ID" value="XM_013162482.1"/>
</dbReference>
<dbReference type="GO" id="GO:0007034">
    <property type="term" value="P:vacuolar transport"/>
    <property type="evidence" value="ECO:0007669"/>
    <property type="project" value="TreeGrafter"/>
</dbReference>
<feature type="compositionally biased region" description="Low complexity" evidence="1">
    <location>
        <begin position="127"/>
        <end position="140"/>
    </location>
</feature>
<feature type="region of interest" description="Disordered" evidence="1">
    <location>
        <begin position="54"/>
        <end position="140"/>
    </location>
</feature>
<dbReference type="Proteomes" id="UP000016088">
    <property type="component" value="Unassembled WGS sequence"/>
</dbReference>
<dbReference type="EMBL" id="KE503207">
    <property type="protein sequence ID" value="EPX72296.1"/>
    <property type="molecule type" value="Genomic_DNA"/>
</dbReference>
<name>S9PT10_SCHOY</name>
<protein>
    <submittedName>
        <fullName evidence="2">Fungal protein</fullName>
    </submittedName>
</protein>
<dbReference type="PANTHER" id="PTHR28218">
    <property type="entry name" value="VPS4-ASSOCIATED PROTEIN 1"/>
    <property type="match status" value="1"/>
</dbReference>